<name>A0A1H8B588_9PROT</name>
<sequence length="329" mass="36405">MGSVGACWDNAVVERFFGNLKHDWIFKVAQLTWNPMKKDLADYIRYFSNDRLHTAGCGMSTVNMKCLRLKCPVRLDRNRIRCKSFSAIVKQKISKEFCSLIGQGEETIMLNYRTFFAGSFVLLTGLFLKPFNQAVASSYLGQVCLVMTVNAVLDGQPVEIKEGVLRMGVDNMRDNHITVLGTLETSADALPVGGNAELINNIWRMNLLSTWHLGNDTYHVNLIPETLEGDFSRISQVYNPELQTFEPSYLTGNIVGFACPVVHSGSACDFPENPPGHLPPPGECRIWNPELPPGQQSPPSACGAFFNNVPPGLCLVDHYGVVREIGGGF</sequence>
<proteinExistence type="predicted"/>
<reference evidence="2 3" key="1">
    <citation type="submission" date="2016-10" db="EMBL/GenBank/DDBJ databases">
        <authorList>
            <person name="de Groot N.N."/>
        </authorList>
    </citation>
    <scope>NUCLEOTIDE SEQUENCE [LARGE SCALE GENOMIC DNA]</scope>
    <source>
        <strain evidence="2 3">Nm22</strain>
    </source>
</reference>
<organism evidence="2 3">
    <name type="scientific">Nitrosomonas marina</name>
    <dbReference type="NCBI Taxonomy" id="917"/>
    <lineage>
        <taxon>Bacteria</taxon>
        <taxon>Pseudomonadati</taxon>
        <taxon>Pseudomonadota</taxon>
        <taxon>Betaproteobacteria</taxon>
        <taxon>Nitrosomonadales</taxon>
        <taxon>Nitrosomonadaceae</taxon>
        <taxon>Nitrosomonas</taxon>
    </lineage>
</organism>
<evidence type="ECO:0000313" key="2">
    <source>
        <dbReference type="EMBL" id="SEM77459.1"/>
    </source>
</evidence>
<dbReference type="EMBL" id="FOCP01000002">
    <property type="protein sequence ID" value="SEM77459.1"/>
    <property type="molecule type" value="Genomic_DNA"/>
</dbReference>
<feature type="domain" description="Integrase catalytic" evidence="1">
    <location>
        <begin position="2"/>
        <end position="55"/>
    </location>
</feature>
<protein>
    <submittedName>
        <fullName evidence="2">Integrase core domain-containing protein</fullName>
    </submittedName>
</protein>
<dbReference type="Proteomes" id="UP000199459">
    <property type="component" value="Unassembled WGS sequence"/>
</dbReference>
<dbReference type="GO" id="GO:0015074">
    <property type="term" value="P:DNA integration"/>
    <property type="evidence" value="ECO:0007669"/>
    <property type="project" value="InterPro"/>
</dbReference>
<dbReference type="InterPro" id="IPR001584">
    <property type="entry name" value="Integrase_cat-core"/>
</dbReference>
<accession>A0A1H8B588</accession>
<evidence type="ECO:0000259" key="1">
    <source>
        <dbReference type="Pfam" id="PF13683"/>
    </source>
</evidence>
<dbReference type="AlphaFoldDB" id="A0A1H8B588"/>
<dbReference type="Pfam" id="PF13683">
    <property type="entry name" value="rve_3"/>
    <property type="match status" value="1"/>
</dbReference>
<gene>
    <name evidence="2" type="ORF">SAMN05216325_10286</name>
</gene>
<evidence type="ECO:0000313" key="3">
    <source>
        <dbReference type="Proteomes" id="UP000199459"/>
    </source>
</evidence>